<evidence type="ECO:0000313" key="1">
    <source>
        <dbReference type="EMBL" id="TGC11562.1"/>
    </source>
</evidence>
<reference evidence="1 2" key="1">
    <citation type="submission" date="2017-11" db="EMBL/GenBank/DDBJ databases">
        <title>Isolation and Characterization of Methanogenic Archaea from Saline Meromictic Lake at Siberia.</title>
        <authorList>
            <person name="Shen Y."/>
            <person name="Huang H.-H."/>
            <person name="Lai M.-C."/>
            <person name="Chen S.-C."/>
        </authorList>
    </citation>
    <scope>NUCLEOTIDE SEQUENCE [LARGE SCALE GENOMIC DNA]</scope>
    <source>
        <strain evidence="1 2">SY-01</strain>
    </source>
</reference>
<comment type="caution">
    <text evidence="1">The sequence shown here is derived from an EMBL/GenBank/DDBJ whole genome shotgun (WGS) entry which is preliminary data.</text>
</comment>
<organism evidence="1 2">
    <name type="scientific">Methanolobus halotolerans</name>
    <dbReference type="NCBI Taxonomy" id="2052935"/>
    <lineage>
        <taxon>Archaea</taxon>
        <taxon>Methanobacteriati</taxon>
        <taxon>Methanobacteriota</taxon>
        <taxon>Stenosarchaea group</taxon>
        <taxon>Methanomicrobia</taxon>
        <taxon>Methanosarcinales</taxon>
        <taxon>Methanosarcinaceae</taxon>
        <taxon>Methanolobus</taxon>
    </lineage>
</organism>
<dbReference type="EMBL" id="PGGK01000001">
    <property type="protein sequence ID" value="TGC11562.1"/>
    <property type="molecule type" value="Genomic_DNA"/>
</dbReference>
<keyword evidence="2" id="KW-1185">Reference proteome</keyword>
<dbReference type="AlphaFoldDB" id="A0A4E0PYY0"/>
<dbReference type="RefSeq" id="WP_135388271.1">
    <property type="nucleotide sequence ID" value="NZ_PGGK01000001.1"/>
</dbReference>
<dbReference type="InterPro" id="IPR014985">
    <property type="entry name" value="WbqC"/>
</dbReference>
<sequence>MIVGVHQPNYLPYLGFFDKMRESDIFIIYDDAQFNKGDFQHRNRIRIHHGSKWLTVPVEKKHVPINEIRILNNAMVKNENWNNHHLSQIVDNYKKSACFADYFDGLSGIYQGEHKYLAELNMELIAFLNRSFDIYTKISYSSEAPSSFFSTQRLIELVQSVNGDTYLSGSAGRNYLDIDMFEACGIEVIFQDFKHPVYEQQYEGFVANMSAIDALFNGYRFD</sequence>
<evidence type="ECO:0000313" key="2">
    <source>
        <dbReference type="Proteomes" id="UP000297295"/>
    </source>
</evidence>
<dbReference type="Proteomes" id="UP000297295">
    <property type="component" value="Unassembled WGS sequence"/>
</dbReference>
<proteinExistence type="predicted"/>
<gene>
    <name evidence="1" type="ORF">CUN85_01465</name>
</gene>
<dbReference type="OrthoDB" id="199543at2157"/>
<dbReference type="Pfam" id="PF08889">
    <property type="entry name" value="WbqC"/>
    <property type="match status" value="1"/>
</dbReference>
<accession>A0A4E0PYY0</accession>
<evidence type="ECO:0008006" key="3">
    <source>
        <dbReference type="Google" id="ProtNLM"/>
    </source>
</evidence>
<name>A0A4E0PYY0_9EURY</name>
<protein>
    <recommendedName>
        <fullName evidence="3">WbqC-like protein family protein</fullName>
    </recommendedName>
</protein>